<dbReference type="AlphaFoldDB" id="V2PYU0"/>
<dbReference type="Proteomes" id="UP000017429">
    <property type="component" value="Chromosome"/>
</dbReference>
<sequence>MGNIFKVSSIDAQLNNTPHNPMPHNKKEMERAKNNSNADFSDIYEVRQQCLKFNKACLMSKTESIAAIRQEMQDVVHNIRFSGMFIIKDISFNEQIQARRLLES</sequence>
<reference evidence="1" key="3">
    <citation type="submission" date="2022-06" db="EMBL/GenBank/DDBJ databases">
        <title>Resources to Facilitate Use of the Altered Schaedler Flora (ASF) Mouse Model to Study Microbiome Function.</title>
        <authorList>
            <person name="Proctor A."/>
            <person name="Parvinroo S."/>
            <person name="Richie T."/>
            <person name="Jia X."/>
            <person name="Lee S.T.M."/>
            <person name="Karp P.D."/>
            <person name="Paley S."/>
            <person name="Kostic A.D."/>
            <person name="Pierre J.F."/>
            <person name="Wannemuehler M.J."/>
            <person name="Phillips G.J."/>
        </authorList>
    </citation>
    <scope>NUCLEOTIDE SEQUENCE</scope>
    <source>
        <strain evidence="1">ASF457</strain>
    </source>
</reference>
<evidence type="ECO:0000313" key="2">
    <source>
        <dbReference type="Proteomes" id="UP000017429"/>
    </source>
</evidence>
<gene>
    <name evidence="1" type="ORF">N508_001814</name>
</gene>
<organism evidence="1 2">
    <name type="scientific">Mucispirillum schaedleri ASF457</name>
    <dbReference type="NCBI Taxonomy" id="1379858"/>
    <lineage>
        <taxon>Bacteria</taxon>
        <taxon>Pseudomonadati</taxon>
        <taxon>Deferribacterota</taxon>
        <taxon>Deferribacteres</taxon>
        <taxon>Deferribacterales</taxon>
        <taxon>Mucispirillaceae</taxon>
        <taxon>Mucispirillum</taxon>
    </lineage>
</organism>
<accession>V2PYU0</accession>
<reference evidence="1" key="1">
    <citation type="journal article" date="2014" name="Genome Announc.">
        <title>Draft genome sequences of the altered schaedler flora, a defined bacterial community from gnotobiotic mice.</title>
        <authorList>
            <person name="Wannemuehler M.J."/>
            <person name="Overstreet A.M."/>
            <person name="Ward D.V."/>
            <person name="Phillips G.J."/>
        </authorList>
    </citation>
    <scope>NUCLEOTIDE SEQUENCE</scope>
    <source>
        <strain evidence="1">ASF457</strain>
    </source>
</reference>
<proteinExistence type="predicted"/>
<evidence type="ECO:0000313" key="1">
    <source>
        <dbReference type="EMBL" id="USF24725.1"/>
    </source>
</evidence>
<keyword evidence="2" id="KW-1185">Reference proteome</keyword>
<protein>
    <submittedName>
        <fullName evidence="1">Uncharacterized protein</fullName>
    </submittedName>
</protein>
<dbReference type="RefSeq" id="WP_023276095.1">
    <property type="nucleotide sequence ID" value="NZ_CP097562.1"/>
</dbReference>
<name>V2PYU0_9BACT</name>
<reference evidence="1" key="2">
    <citation type="submission" date="2022-05" db="EMBL/GenBank/DDBJ databases">
        <authorList>
            <person name="Proctor A.L."/>
            <person name="Phillips G.J."/>
            <person name="Wannemuehler M.J."/>
        </authorList>
    </citation>
    <scope>NUCLEOTIDE SEQUENCE</scope>
    <source>
        <strain evidence="1">ASF457</strain>
    </source>
</reference>
<dbReference type="EMBL" id="CP097562">
    <property type="protein sequence ID" value="USF24725.1"/>
    <property type="molecule type" value="Genomic_DNA"/>
</dbReference>
<dbReference type="KEGG" id="msch:N508_001814"/>